<dbReference type="InterPro" id="IPR010982">
    <property type="entry name" value="Lambda_DNA-bd_dom_sf"/>
</dbReference>
<organism evidence="3 4">
    <name type="scientific">Acinetobacter suaedae</name>
    <dbReference type="NCBI Taxonomy" id="2609668"/>
    <lineage>
        <taxon>Bacteria</taxon>
        <taxon>Pseudomonadati</taxon>
        <taxon>Pseudomonadota</taxon>
        <taxon>Gammaproteobacteria</taxon>
        <taxon>Moraxellales</taxon>
        <taxon>Moraxellaceae</taxon>
        <taxon>Acinetobacter</taxon>
    </lineage>
</organism>
<dbReference type="Pfam" id="PF13560">
    <property type="entry name" value="HTH_31"/>
    <property type="match status" value="1"/>
</dbReference>
<dbReference type="EMBL" id="CP043909">
    <property type="protein sequence ID" value="QER39247.1"/>
    <property type="molecule type" value="Genomic_DNA"/>
</dbReference>
<evidence type="ECO:0000313" key="4">
    <source>
        <dbReference type="Proteomes" id="UP000325177"/>
    </source>
</evidence>
<accession>A0A5P1UUF4</accession>
<evidence type="ECO:0000313" key="3">
    <source>
        <dbReference type="EMBL" id="QER39247.1"/>
    </source>
</evidence>
<proteinExistence type="inferred from homology"/>
<dbReference type="InterPro" id="IPR052345">
    <property type="entry name" value="Rad_response_metalloprotease"/>
</dbReference>
<dbReference type="InterPro" id="IPR010359">
    <property type="entry name" value="IrrE_HExxH"/>
</dbReference>
<dbReference type="PANTHER" id="PTHR43236">
    <property type="entry name" value="ANTITOXIN HIGA1"/>
    <property type="match status" value="1"/>
</dbReference>
<dbReference type="SMART" id="SM00530">
    <property type="entry name" value="HTH_XRE"/>
    <property type="match status" value="1"/>
</dbReference>
<keyword evidence="4" id="KW-1185">Reference proteome</keyword>
<dbReference type="PROSITE" id="PS50943">
    <property type="entry name" value="HTH_CROC1"/>
    <property type="match status" value="1"/>
</dbReference>
<dbReference type="Gene3D" id="1.10.260.40">
    <property type="entry name" value="lambda repressor-like DNA-binding domains"/>
    <property type="match status" value="1"/>
</dbReference>
<protein>
    <submittedName>
        <fullName evidence="3">ImmA/IrrE family metallo-endopeptidase</fullName>
    </submittedName>
</protein>
<dbReference type="GO" id="GO:0003677">
    <property type="term" value="F:DNA binding"/>
    <property type="evidence" value="ECO:0007669"/>
    <property type="project" value="InterPro"/>
</dbReference>
<dbReference type="PANTHER" id="PTHR43236:SF1">
    <property type="entry name" value="BLL7220 PROTEIN"/>
    <property type="match status" value="1"/>
</dbReference>
<comment type="similarity">
    <text evidence="1">Belongs to the short-chain fatty acyl-CoA assimilation regulator (ScfR) family.</text>
</comment>
<dbReference type="SUPFAM" id="SSF47413">
    <property type="entry name" value="lambda repressor-like DNA-binding domains"/>
    <property type="match status" value="1"/>
</dbReference>
<dbReference type="Proteomes" id="UP000325177">
    <property type="component" value="Chromosome"/>
</dbReference>
<dbReference type="InterPro" id="IPR001387">
    <property type="entry name" value="Cro/C1-type_HTH"/>
</dbReference>
<evidence type="ECO:0000259" key="2">
    <source>
        <dbReference type="PROSITE" id="PS50943"/>
    </source>
</evidence>
<dbReference type="Gene3D" id="1.10.10.2910">
    <property type="match status" value="1"/>
</dbReference>
<name>A0A5P1UUF4_9GAMM</name>
<dbReference type="RefSeq" id="WP_150025577.1">
    <property type="nucleotide sequence ID" value="NZ_CP043909.1"/>
</dbReference>
<feature type="domain" description="HTH cro/C1-type" evidence="2">
    <location>
        <begin position="10"/>
        <end position="64"/>
    </location>
</feature>
<sequence>MNTPFNGLELKLLRQFNQLSLEELGQHLECTRQYVHKVETGQTIPSIQFIQQAANYFNVPEELFTHVKPVLQEEQIHFRSLRSTKVTTKQVIIARGEYLKRLTEYLDSKLRLPKYDIQDSSRSGSIEAIAEQCRVEWGLGLGPISNMIRLCESHGVVVTTFKSLSTEVDALSLATARPIFVRNEAKESECRQRFDLAHELGHLVLHDGMVTGDRITESEANQFASAFLIPQTMMRTHFPTWFRAGRYDWDKLSEFKQTWKVSKAAILYRAKSLGLLTQEQYTSGVVTLRKRSEAITEKEDHLIPKERPELLQACFTMLAKKKIYAEDIAKALDMNVSFLENLVGIQIPKQPRTPKLVEESA</sequence>
<gene>
    <name evidence="3" type="ORF">F2A31_05835</name>
</gene>
<dbReference type="Pfam" id="PF06114">
    <property type="entry name" value="Peptidase_M78"/>
    <property type="match status" value="1"/>
</dbReference>
<dbReference type="KEGG" id="asue:F2A31_05835"/>
<reference evidence="3 4" key="1">
    <citation type="submission" date="2019-09" db="EMBL/GenBank/DDBJ databases">
        <title>Acinetobacter sp. C16S1 isolated from saline soil.</title>
        <authorList>
            <person name="Xu L."/>
            <person name="Sun J.-Q."/>
        </authorList>
    </citation>
    <scope>NUCLEOTIDE SEQUENCE [LARGE SCALE GENOMIC DNA]</scope>
    <source>
        <strain evidence="3 4">C16S1</strain>
    </source>
</reference>
<dbReference type="CDD" id="cd00093">
    <property type="entry name" value="HTH_XRE"/>
    <property type="match status" value="1"/>
</dbReference>
<dbReference type="AlphaFoldDB" id="A0A5P1UUF4"/>
<evidence type="ECO:0000256" key="1">
    <source>
        <dbReference type="ARBA" id="ARBA00007227"/>
    </source>
</evidence>